<feature type="domain" description="EamA" evidence="7">
    <location>
        <begin position="149"/>
        <end position="279"/>
    </location>
</feature>
<dbReference type="InterPro" id="IPR050638">
    <property type="entry name" value="AA-Vitamin_Transporters"/>
</dbReference>
<keyword evidence="9" id="KW-1185">Reference proteome</keyword>
<evidence type="ECO:0000256" key="2">
    <source>
        <dbReference type="ARBA" id="ARBA00007362"/>
    </source>
</evidence>
<dbReference type="InterPro" id="IPR037185">
    <property type="entry name" value="EmrE-like"/>
</dbReference>
<protein>
    <submittedName>
        <fullName evidence="8">Putative integral membrane protein</fullName>
    </submittedName>
</protein>
<keyword evidence="3 6" id="KW-0812">Transmembrane</keyword>
<gene>
    <name evidence="8" type="ordered locus">AMIS_38830</name>
</gene>
<dbReference type="SUPFAM" id="SSF103481">
    <property type="entry name" value="Multidrug resistance efflux transporter EmrE"/>
    <property type="match status" value="2"/>
</dbReference>
<accession>I0H7W6</accession>
<dbReference type="InterPro" id="IPR000620">
    <property type="entry name" value="EamA_dom"/>
</dbReference>
<evidence type="ECO:0000256" key="4">
    <source>
        <dbReference type="ARBA" id="ARBA00022989"/>
    </source>
</evidence>
<dbReference type="Proteomes" id="UP000007882">
    <property type="component" value="Chromosome"/>
</dbReference>
<feature type="transmembrane region" description="Helical" evidence="6">
    <location>
        <begin position="70"/>
        <end position="90"/>
    </location>
</feature>
<dbReference type="AlphaFoldDB" id="I0H7W6"/>
<sequence>MFQLMTRWSGFAAMAATVVVWAGFALSIRGIGASSLTTTDVALIRFTTPVVLLSPWIPRTLRSLSGERPAVIVALCAGAGLPYFAVSALGGRLTSAALVGLVIPGVVPMFVAVIAYRMWGLKIRRAQAAALGVIVVGVAASVSGRTGAGIAVLLLAGLIWSVYTIALRVTRLDPIGAALVLCVPSALITAALIGSGLTESHLTLNTDTLVYVVVQGAGVGVVAALCYSIAIRRLGPRLASCLGALAPVLTTIVAVPLLGEPITPSTLISLVLIVAGVVLFPLIPTGGTPHAADRRPVVAAHGGVRR</sequence>
<feature type="transmembrane region" description="Helical" evidence="6">
    <location>
        <begin position="96"/>
        <end position="116"/>
    </location>
</feature>
<dbReference type="KEGG" id="ams:AMIS_38830"/>
<evidence type="ECO:0000256" key="1">
    <source>
        <dbReference type="ARBA" id="ARBA00004141"/>
    </source>
</evidence>
<name>I0H7W6_ACTM4</name>
<evidence type="ECO:0000256" key="5">
    <source>
        <dbReference type="ARBA" id="ARBA00023136"/>
    </source>
</evidence>
<comment type="similarity">
    <text evidence="2">Belongs to the EamA transporter family.</text>
</comment>
<evidence type="ECO:0000313" key="9">
    <source>
        <dbReference type="Proteomes" id="UP000007882"/>
    </source>
</evidence>
<feature type="transmembrane region" description="Helical" evidence="6">
    <location>
        <begin position="41"/>
        <end position="58"/>
    </location>
</feature>
<dbReference type="STRING" id="512565.AMIS_38830"/>
<dbReference type="PATRIC" id="fig|512565.3.peg.3875"/>
<dbReference type="GO" id="GO:0016020">
    <property type="term" value="C:membrane"/>
    <property type="evidence" value="ECO:0007669"/>
    <property type="project" value="UniProtKB-SubCell"/>
</dbReference>
<feature type="transmembrane region" description="Helical" evidence="6">
    <location>
        <begin position="176"/>
        <end position="197"/>
    </location>
</feature>
<comment type="subcellular location">
    <subcellularLocation>
        <location evidence="1">Membrane</location>
        <topology evidence="1">Multi-pass membrane protein</topology>
    </subcellularLocation>
</comment>
<feature type="transmembrane region" description="Helical" evidence="6">
    <location>
        <begin position="209"/>
        <end position="231"/>
    </location>
</feature>
<reference evidence="8 9" key="1">
    <citation type="submission" date="2012-02" db="EMBL/GenBank/DDBJ databases">
        <title>Complete genome sequence of Actinoplanes missouriensis 431 (= NBRC 102363).</title>
        <authorList>
            <person name="Ohnishi Y."/>
            <person name="Ishikawa J."/>
            <person name="Sekine M."/>
            <person name="Hosoyama A."/>
            <person name="Harada T."/>
            <person name="Narita H."/>
            <person name="Hata T."/>
            <person name="Konno Y."/>
            <person name="Tutikane K."/>
            <person name="Fujita N."/>
            <person name="Horinouchi S."/>
            <person name="Hayakawa M."/>
        </authorList>
    </citation>
    <scope>NUCLEOTIDE SEQUENCE [LARGE SCALE GENOMIC DNA]</scope>
    <source>
        <strain evidence="9">ATCC 14538 / DSM 43046 / CBS 188.64 / JCM 3121 / NBRC 102363 / NCIMB 12654 / NRRL B-3342 / UNCC 431</strain>
    </source>
</reference>
<organism evidence="8 9">
    <name type="scientific">Actinoplanes missouriensis (strain ATCC 14538 / DSM 43046 / CBS 188.64 / JCM 3121 / NBRC 102363 / NCIMB 12654 / NRRL B-3342 / UNCC 431)</name>
    <dbReference type="NCBI Taxonomy" id="512565"/>
    <lineage>
        <taxon>Bacteria</taxon>
        <taxon>Bacillati</taxon>
        <taxon>Actinomycetota</taxon>
        <taxon>Actinomycetes</taxon>
        <taxon>Micromonosporales</taxon>
        <taxon>Micromonosporaceae</taxon>
        <taxon>Actinoplanes</taxon>
    </lineage>
</organism>
<feature type="transmembrane region" description="Helical" evidence="6">
    <location>
        <begin position="150"/>
        <end position="169"/>
    </location>
</feature>
<feature type="transmembrane region" description="Helical" evidence="6">
    <location>
        <begin position="265"/>
        <end position="285"/>
    </location>
</feature>
<keyword evidence="5 6" id="KW-0472">Membrane</keyword>
<dbReference type="eggNOG" id="COG0697">
    <property type="taxonomic scope" value="Bacteria"/>
</dbReference>
<evidence type="ECO:0000256" key="3">
    <source>
        <dbReference type="ARBA" id="ARBA00022692"/>
    </source>
</evidence>
<dbReference type="PANTHER" id="PTHR32322:SF2">
    <property type="entry name" value="EAMA DOMAIN-CONTAINING PROTEIN"/>
    <property type="match status" value="1"/>
</dbReference>
<evidence type="ECO:0000259" key="7">
    <source>
        <dbReference type="Pfam" id="PF00892"/>
    </source>
</evidence>
<proteinExistence type="inferred from homology"/>
<keyword evidence="4 6" id="KW-1133">Transmembrane helix</keyword>
<dbReference type="PANTHER" id="PTHR32322">
    <property type="entry name" value="INNER MEMBRANE TRANSPORTER"/>
    <property type="match status" value="1"/>
</dbReference>
<feature type="transmembrane region" description="Helical" evidence="6">
    <location>
        <begin position="128"/>
        <end position="144"/>
    </location>
</feature>
<dbReference type="HOGENOM" id="CLU_033863_3_1_11"/>
<evidence type="ECO:0000256" key="6">
    <source>
        <dbReference type="SAM" id="Phobius"/>
    </source>
</evidence>
<dbReference type="Pfam" id="PF00892">
    <property type="entry name" value="EamA"/>
    <property type="match status" value="1"/>
</dbReference>
<evidence type="ECO:0000313" key="8">
    <source>
        <dbReference type="EMBL" id="BAL89103.1"/>
    </source>
</evidence>
<dbReference type="Gene3D" id="1.10.3730.20">
    <property type="match status" value="1"/>
</dbReference>
<feature type="transmembrane region" description="Helical" evidence="6">
    <location>
        <begin position="238"/>
        <end position="259"/>
    </location>
</feature>
<dbReference type="EMBL" id="AP012319">
    <property type="protein sequence ID" value="BAL89103.1"/>
    <property type="molecule type" value="Genomic_DNA"/>
</dbReference>